<organism evidence="1 2">
    <name type="scientific">Sulfitobacter porphyrae</name>
    <dbReference type="NCBI Taxonomy" id="1246864"/>
    <lineage>
        <taxon>Bacteria</taxon>
        <taxon>Pseudomonadati</taxon>
        <taxon>Pseudomonadota</taxon>
        <taxon>Alphaproteobacteria</taxon>
        <taxon>Rhodobacterales</taxon>
        <taxon>Roseobacteraceae</taxon>
        <taxon>Sulfitobacter</taxon>
    </lineage>
</organism>
<proteinExistence type="predicted"/>
<protein>
    <submittedName>
        <fullName evidence="1">Uncharacterized protein</fullName>
    </submittedName>
</protein>
<evidence type="ECO:0000313" key="2">
    <source>
        <dbReference type="Proteomes" id="UP001596353"/>
    </source>
</evidence>
<name>A0ABW2B5E6_9RHOB</name>
<evidence type="ECO:0000313" key="1">
    <source>
        <dbReference type="EMBL" id="MFC6760618.1"/>
    </source>
</evidence>
<comment type="caution">
    <text evidence="1">The sequence shown here is derived from an EMBL/GenBank/DDBJ whole genome shotgun (WGS) entry which is preliminary data.</text>
</comment>
<sequence length="103" mass="11110">MAISLQGNASLDQMQRLTIAKDDIVFPVAHRTKAAPAYFFLETCTADDPHHIPRRPAHDPARCAALEANSWPSQRSGVICGGMKDMPTTCQHMLAKGLTGPGP</sequence>
<dbReference type="EMBL" id="JBHSWG010000001">
    <property type="protein sequence ID" value="MFC6760618.1"/>
    <property type="molecule type" value="Genomic_DNA"/>
</dbReference>
<reference evidence="2" key="1">
    <citation type="journal article" date="2019" name="Int. J. Syst. Evol. Microbiol.">
        <title>The Global Catalogue of Microorganisms (GCM) 10K type strain sequencing project: providing services to taxonomists for standard genome sequencing and annotation.</title>
        <authorList>
            <consortium name="The Broad Institute Genomics Platform"/>
            <consortium name="The Broad Institute Genome Sequencing Center for Infectious Disease"/>
            <person name="Wu L."/>
            <person name="Ma J."/>
        </authorList>
    </citation>
    <scope>NUCLEOTIDE SEQUENCE [LARGE SCALE GENOMIC DNA]</scope>
    <source>
        <strain evidence="2">CCUG 66188</strain>
    </source>
</reference>
<keyword evidence="2" id="KW-1185">Reference proteome</keyword>
<dbReference type="Proteomes" id="UP001596353">
    <property type="component" value="Unassembled WGS sequence"/>
</dbReference>
<gene>
    <name evidence="1" type="ORF">ACFQFQ_15740</name>
</gene>
<accession>A0ABW2B5E6</accession>